<sequence length="42" mass="4513">MKDNLIVDFMLKGATQVMTNKMTSDFYAALATKNSGGSAELV</sequence>
<protein>
    <submittedName>
        <fullName evidence="1">Uncharacterized protein</fullName>
    </submittedName>
</protein>
<name>A0A8S5U0J7_9CAUD</name>
<reference evidence="1" key="1">
    <citation type="journal article" date="2021" name="Proc. Natl. Acad. Sci. U.S.A.">
        <title>A Catalog of Tens of Thousands of Viruses from Human Metagenomes Reveals Hidden Associations with Chronic Diseases.</title>
        <authorList>
            <person name="Tisza M.J."/>
            <person name="Buck C.B."/>
        </authorList>
    </citation>
    <scope>NUCLEOTIDE SEQUENCE</scope>
    <source>
        <strain evidence="1">CtNEy24</strain>
    </source>
</reference>
<accession>A0A8S5U0J7</accession>
<dbReference type="EMBL" id="BK015974">
    <property type="protein sequence ID" value="DAF87985.1"/>
    <property type="molecule type" value="Genomic_DNA"/>
</dbReference>
<evidence type="ECO:0000313" key="1">
    <source>
        <dbReference type="EMBL" id="DAF87985.1"/>
    </source>
</evidence>
<organism evidence="1">
    <name type="scientific">Siphoviridae sp. ctNEy24</name>
    <dbReference type="NCBI Taxonomy" id="2825466"/>
    <lineage>
        <taxon>Viruses</taxon>
        <taxon>Duplodnaviria</taxon>
        <taxon>Heunggongvirae</taxon>
        <taxon>Uroviricota</taxon>
        <taxon>Caudoviricetes</taxon>
    </lineage>
</organism>
<proteinExistence type="predicted"/>